<keyword evidence="9" id="KW-0675">Receptor</keyword>
<comment type="subcellular location">
    <subcellularLocation>
        <location evidence="1 7">Cell outer membrane</location>
        <topology evidence="1 7">Multi-pass membrane protein</topology>
    </subcellularLocation>
</comment>
<dbReference type="Gene3D" id="2.170.130.10">
    <property type="entry name" value="TonB-dependent receptor, plug domain"/>
    <property type="match status" value="1"/>
</dbReference>
<dbReference type="Proteomes" id="UP000191680">
    <property type="component" value="Unassembled WGS sequence"/>
</dbReference>
<comment type="similarity">
    <text evidence="7">Belongs to the TonB-dependent receptor family.</text>
</comment>
<keyword evidence="2 7" id="KW-0813">Transport</keyword>
<proteinExistence type="inferred from homology"/>
<evidence type="ECO:0000313" key="9">
    <source>
        <dbReference type="EMBL" id="OQD42422.1"/>
    </source>
</evidence>
<accession>A0A1V6LQH1</accession>
<dbReference type="AlphaFoldDB" id="A0A1V6LQH1"/>
<keyword evidence="3 7" id="KW-1134">Transmembrane beta strand</keyword>
<protein>
    <submittedName>
        <fullName evidence="9">TonB-dependent receptor</fullName>
    </submittedName>
</protein>
<dbReference type="InterPro" id="IPR037066">
    <property type="entry name" value="Plug_dom_sf"/>
</dbReference>
<dbReference type="GO" id="GO:0009279">
    <property type="term" value="C:cell outer membrane"/>
    <property type="evidence" value="ECO:0007669"/>
    <property type="project" value="UniProtKB-SubCell"/>
</dbReference>
<dbReference type="SUPFAM" id="SSF49464">
    <property type="entry name" value="Carboxypeptidase regulatory domain-like"/>
    <property type="match status" value="1"/>
</dbReference>
<dbReference type="Pfam" id="PF07715">
    <property type="entry name" value="Plug"/>
    <property type="match status" value="1"/>
</dbReference>
<evidence type="ECO:0000256" key="4">
    <source>
        <dbReference type="ARBA" id="ARBA00022692"/>
    </source>
</evidence>
<evidence type="ECO:0000256" key="6">
    <source>
        <dbReference type="ARBA" id="ARBA00023237"/>
    </source>
</evidence>
<dbReference type="InterPro" id="IPR036942">
    <property type="entry name" value="Beta-barrel_TonB_sf"/>
</dbReference>
<evidence type="ECO:0000259" key="8">
    <source>
        <dbReference type="Pfam" id="PF07715"/>
    </source>
</evidence>
<gene>
    <name evidence="9" type="ORF">BUL40_11290</name>
</gene>
<name>A0A1V6LQH1_9FLAO</name>
<dbReference type="Gene3D" id="2.40.170.20">
    <property type="entry name" value="TonB-dependent receptor, beta-barrel domain"/>
    <property type="match status" value="1"/>
</dbReference>
<dbReference type="Pfam" id="PF13620">
    <property type="entry name" value="CarboxypepD_reg"/>
    <property type="match status" value="1"/>
</dbReference>
<organism evidence="9 10">
    <name type="scientific">Croceivirga radicis</name>
    <dbReference type="NCBI Taxonomy" id="1929488"/>
    <lineage>
        <taxon>Bacteria</taxon>
        <taxon>Pseudomonadati</taxon>
        <taxon>Bacteroidota</taxon>
        <taxon>Flavobacteriia</taxon>
        <taxon>Flavobacteriales</taxon>
        <taxon>Flavobacteriaceae</taxon>
        <taxon>Croceivirga</taxon>
    </lineage>
</organism>
<sequence>MKLVFLFSFINIGAQDAIITGIVLDENQNPIPDVAISYRNTGTTTAEDGSYLFGVVADKAVTISFSHIGFEKIVLKDLILSTNETFEFNPVMSKETVQVAGVTITPNGTKKLKGVTTVSPEIIRNIPGANAGVENILKLLPGVSFNNELSTQYNVRGGNFDENLVYVNGIQVYKPFLIRSAQQEGFSFVNPDMVQSVEFSAGGFQAKYGDKLSSVLDIRYKQPTKFSLKTAASLIDASTTIETITKNRKWSSISGVRYRDNSLFINSQQTETNVKPVFFDAQSYLSFKPTTRLRFSLLGNFSVNDYQNEPLARQTNFGTIQEPRALAVYYQGQEQTKFQTEFLAFNSSILVSNNLKLDFSSSIYHTLEQEFSDVIAAYELGPVETNADSSNFGSIVNATNIGGQINRARNELDALIYSVAQKGKLKINEQQLDWGITYTVEDFRDQLNETEFLDSAGVIIRPPNSGFTNNEPFEPYDAPILPFERIAAYNQVKTERITSFTQWSTQTEWKEHTIYLNGGVRAHWWNVNPSNTTSKSQIIWSPRAQIAVKPNWNADMLFRLAVGSYQQPPFYRELRGFDGQVNPNVKAQMSTHFVVGNEYSFRFLDRPFFLTSEAYYKKMSDVNPYTLEDVRIRYLAENIAKAYAYGLDFRLSGTFVPGIESWVSLGYLKTEENWDDEGYIARPTDQRLKMAMLFQDYMPNLPQLRLYINLVYNTGVPGGSPNYENPYNFQNRLRDYKRADLGISYIFADVNTNWKKKNWQSAFKELAVGFEIFNLFNNQNSITNTWVRDATNQNQYAVPNYLTSRIFNIKLNARF</sequence>
<evidence type="ECO:0000256" key="5">
    <source>
        <dbReference type="ARBA" id="ARBA00023136"/>
    </source>
</evidence>
<dbReference type="InterPro" id="IPR008969">
    <property type="entry name" value="CarboxyPept-like_regulatory"/>
</dbReference>
<dbReference type="InterPro" id="IPR039426">
    <property type="entry name" value="TonB-dep_rcpt-like"/>
</dbReference>
<dbReference type="PROSITE" id="PS52016">
    <property type="entry name" value="TONB_DEPENDENT_REC_3"/>
    <property type="match status" value="1"/>
</dbReference>
<evidence type="ECO:0000256" key="7">
    <source>
        <dbReference type="PROSITE-ProRule" id="PRU01360"/>
    </source>
</evidence>
<keyword evidence="6 7" id="KW-0998">Cell outer membrane</keyword>
<evidence type="ECO:0000256" key="2">
    <source>
        <dbReference type="ARBA" id="ARBA00022448"/>
    </source>
</evidence>
<dbReference type="EMBL" id="MTBC01000007">
    <property type="protein sequence ID" value="OQD42422.1"/>
    <property type="molecule type" value="Genomic_DNA"/>
</dbReference>
<dbReference type="InterPro" id="IPR012910">
    <property type="entry name" value="Plug_dom"/>
</dbReference>
<reference evidence="9 10" key="1">
    <citation type="submission" date="2016-12" db="EMBL/GenBank/DDBJ databases">
        <authorList>
            <person name="Song W.-J."/>
            <person name="Kurnit D.M."/>
        </authorList>
    </citation>
    <scope>NUCLEOTIDE SEQUENCE [LARGE SCALE GENOMIC DNA]</scope>
    <source>
        <strain evidence="9 10">HSG9</strain>
    </source>
</reference>
<evidence type="ECO:0000256" key="1">
    <source>
        <dbReference type="ARBA" id="ARBA00004571"/>
    </source>
</evidence>
<keyword evidence="5 7" id="KW-0472">Membrane</keyword>
<dbReference type="SUPFAM" id="SSF56935">
    <property type="entry name" value="Porins"/>
    <property type="match status" value="1"/>
</dbReference>
<comment type="caution">
    <text evidence="9">The sequence shown here is derived from an EMBL/GenBank/DDBJ whole genome shotgun (WGS) entry which is preliminary data.</text>
</comment>
<feature type="domain" description="TonB-dependent receptor plug" evidence="8">
    <location>
        <begin position="115"/>
        <end position="210"/>
    </location>
</feature>
<evidence type="ECO:0000313" key="10">
    <source>
        <dbReference type="Proteomes" id="UP000191680"/>
    </source>
</evidence>
<evidence type="ECO:0000256" key="3">
    <source>
        <dbReference type="ARBA" id="ARBA00022452"/>
    </source>
</evidence>
<keyword evidence="4 7" id="KW-0812">Transmembrane</keyword>
<dbReference type="Gene3D" id="2.60.40.1120">
    <property type="entry name" value="Carboxypeptidase-like, regulatory domain"/>
    <property type="match status" value="1"/>
</dbReference>
<keyword evidence="10" id="KW-1185">Reference proteome</keyword>